<dbReference type="Pfam" id="PF05962">
    <property type="entry name" value="HutD"/>
    <property type="match status" value="1"/>
</dbReference>
<dbReference type="InterPro" id="IPR010282">
    <property type="entry name" value="Uncharacterised_HutD/Ves"/>
</dbReference>
<dbReference type="PANTHER" id="PTHR37943:SF1">
    <property type="entry name" value="PROTEIN VES"/>
    <property type="match status" value="1"/>
</dbReference>
<reference evidence="1" key="1">
    <citation type="submission" date="2021-08" db="EMBL/GenBank/DDBJ databases">
        <title>Flavobacterium sp. strain CC-SYL302.</title>
        <authorList>
            <person name="Lin S.-Y."/>
            <person name="Lee T.-H."/>
            <person name="Young C.-C."/>
        </authorList>
    </citation>
    <scope>NUCLEOTIDE SEQUENCE</scope>
    <source>
        <strain evidence="1">CC-SYL302</strain>
    </source>
</reference>
<protein>
    <submittedName>
        <fullName evidence="1">HutD family protein</fullName>
    </submittedName>
</protein>
<sequence length="181" mass="20650">MIVTHIRKSNLIPSVWQGGETFEYAIYPPTSTYAARNFLVRLSCATITSIPSTFTQFSGYQRFLVMLDNELHISHNGVAEQYKKHELFTFNSNASITSTSLGNDFNLMLREDISAQVTIFPFCQTNVTNKFAVLFALQAGIVVINEQEYELKETDALWIENDFKTELNIQSNFKTVLALWD</sequence>
<evidence type="ECO:0000313" key="1">
    <source>
        <dbReference type="EMBL" id="UYW01876.1"/>
    </source>
</evidence>
<name>A0ABY6M0B1_9FLAO</name>
<dbReference type="EMBL" id="CP081495">
    <property type="protein sequence ID" value="UYW01876.1"/>
    <property type="molecule type" value="Genomic_DNA"/>
</dbReference>
<dbReference type="Proteomes" id="UP001163328">
    <property type="component" value="Chromosome"/>
</dbReference>
<dbReference type="InterPro" id="IPR011051">
    <property type="entry name" value="RmlC_Cupin_sf"/>
</dbReference>
<dbReference type="SUPFAM" id="SSF51182">
    <property type="entry name" value="RmlC-like cupins"/>
    <property type="match status" value="1"/>
</dbReference>
<dbReference type="Gene3D" id="2.60.120.10">
    <property type="entry name" value="Jelly Rolls"/>
    <property type="match status" value="1"/>
</dbReference>
<organism evidence="1 2">
    <name type="scientific">Flavobacterium agricola</name>
    <dbReference type="NCBI Taxonomy" id="2870839"/>
    <lineage>
        <taxon>Bacteria</taxon>
        <taxon>Pseudomonadati</taxon>
        <taxon>Bacteroidota</taxon>
        <taxon>Flavobacteriia</taxon>
        <taxon>Flavobacteriales</taxon>
        <taxon>Flavobacteriaceae</taxon>
        <taxon>Flavobacterium</taxon>
    </lineage>
</organism>
<keyword evidence="2" id="KW-1185">Reference proteome</keyword>
<dbReference type="InterPro" id="IPR014710">
    <property type="entry name" value="RmlC-like_jellyroll"/>
</dbReference>
<proteinExistence type="predicted"/>
<accession>A0ABY6M0B1</accession>
<dbReference type="RefSeq" id="WP_264434351.1">
    <property type="nucleotide sequence ID" value="NZ_CP081495.1"/>
</dbReference>
<evidence type="ECO:0000313" key="2">
    <source>
        <dbReference type="Proteomes" id="UP001163328"/>
    </source>
</evidence>
<gene>
    <name evidence="1" type="ORF">K5I29_02865</name>
</gene>
<dbReference type="PANTHER" id="PTHR37943">
    <property type="entry name" value="PROTEIN VES"/>
    <property type="match status" value="1"/>
</dbReference>